<accession>I3TFE8</accession>
<dbReference type="Proteomes" id="UP000005270">
    <property type="component" value="Chromosome"/>
</dbReference>
<dbReference type="KEGG" id="thg:TCELL_1063"/>
<dbReference type="AlphaFoldDB" id="I3TFE8"/>
<dbReference type="InParanoid" id="I3TFE8"/>
<dbReference type="eggNOG" id="arCOG07334">
    <property type="taxonomic scope" value="Archaea"/>
</dbReference>
<dbReference type="EMBL" id="CP003531">
    <property type="protein sequence ID" value="AFK51486.1"/>
    <property type="molecule type" value="Genomic_DNA"/>
</dbReference>
<organism evidence="1 2">
    <name type="scientific">Thermogladius calderae (strain DSM 22663 / VKM B-2946 / 1633)</name>
    <dbReference type="NCBI Taxonomy" id="1184251"/>
    <lineage>
        <taxon>Archaea</taxon>
        <taxon>Thermoproteota</taxon>
        <taxon>Thermoprotei</taxon>
        <taxon>Desulfurococcales</taxon>
        <taxon>Desulfurococcaceae</taxon>
        <taxon>Thermogladius</taxon>
    </lineage>
</organism>
<proteinExistence type="predicted"/>
<gene>
    <name evidence="1" type="ordered locus">TCELL_1063</name>
</gene>
<name>I3TFE8_THEC1</name>
<reference evidence="1 2" key="1">
    <citation type="journal article" date="2012" name="J. Bacteriol.">
        <title>Complete genome sequence of the hyperthermophilic cellulolytic Crenarchaeon 'Thermogladius cellulolyticus' 1633.</title>
        <authorList>
            <person name="Mardanov A.V."/>
            <person name="Kochetkova T.V."/>
            <person name="Beletsky A.V."/>
            <person name="Bonch-Osmolovskaya E.A."/>
            <person name="Ravin N.V."/>
            <person name="Skryabin K.G."/>
        </authorList>
    </citation>
    <scope>NUCLEOTIDE SEQUENCE [LARGE SCALE GENOMIC DNA]</scope>
    <source>
        <strain evidence="2">DSM 22663 / VKM B-2946 / 1633</strain>
    </source>
</reference>
<protein>
    <submittedName>
        <fullName evidence="1">Uncharacterized protein</fullName>
    </submittedName>
</protein>
<evidence type="ECO:0000313" key="1">
    <source>
        <dbReference type="EMBL" id="AFK51486.1"/>
    </source>
</evidence>
<dbReference type="HOGENOM" id="CLU_728863_0_0_2"/>
<evidence type="ECO:0000313" key="2">
    <source>
        <dbReference type="Proteomes" id="UP000005270"/>
    </source>
</evidence>
<sequence>MERRGGERVTTGYVTVTEWHGGLSKSSMYYFIIEGKSLVHISRYATFKKYDPDVGEAQYVVDLSVLRGKTAVIISASNRGISCYARVLPAENIALGGSGGATLPLSYLNEYTFTHLSRGEQDFLSSEWRPLYTPMIEDLRGFIAELSNSAWNALGYPARVILPELVECQLESGASYPLSYLIPYNDTARKRSLEQLTKWVHQLWVIAGIARELRRRNKLQNLYLNFGQTSYYPVASFTCRDGLCSLWYEFDATPHTMCKGMLWQEGLSLAVPPALEELYERANAVKQRLGLQRTPLRPDIAILAGGLSCEELKEGFRVKAIVECKNEDFERWSRDVEKQLIAYKEVFQPEAVVLASAKTVPGSFKLSLRTRGVIVVDNVRPGGGGLSELLQIIGDI</sequence>
<keyword evidence="2" id="KW-1185">Reference proteome</keyword>